<dbReference type="AlphaFoldDB" id="A0A4R5Q7K2"/>
<name>A0A4R5Q7K2_9PROT</name>
<accession>A0A4R5Q7K2</accession>
<reference evidence="1 2" key="1">
    <citation type="journal article" date="2016" name="J. Microbiol.">
        <title>Dankookia rubra gen. nov., sp. nov., an alphaproteobacterium isolated from sediment of a shallow stream.</title>
        <authorList>
            <person name="Kim W.H."/>
            <person name="Kim D.H."/>
            <person name="Kang K."/>
            <person name="Ahn T.Y."/>
        </authorList>
    </citation>
    <scope>NUCLEOTIDE SEQUENCE [LARGE SCALE GENOMIC DNA]</scope>
    <source>
        <strain evidence="1 2">JCM30602</strain>
    </source>
</reference>
<dbReference type="Proteomes" id="UP000295096">
    <property type="component" value="Unassembled WGS sequence"/>
</dbReference>
<sequence>MDALMEADDLDEIALAVEEADMAVMADDGEAVPATPEDIVSLLVGLMSMPAGTRMRLAGLLTDTDASC</sequence>
<evidence type="ECO:0000313" key="2">
    <source>
        <dbReference type="Proteomes" id="UP000295096"/>
    </source>
</evidence>
<proteinExistence type="predicted"/>
<keyword evidence="2" id="KW-1185">Reference proteome</keyword>
<gene>
    <name evidence="1" type="ORF">E2C06_33600</name>
</gene>
<evidence type="ECO:0000313" key="1">
    <source>
        <dbReference type="EMBL" id="TDH58251.1"/>
    </source>
</evidence>
<comment type="caution">
    <text evidence="1">The sequence shown here is derived from an EMBL/GenBank/DDBJ whole genome shotgun (WGS) entry which is preliminary data.</text>
</comment>
<dbReference type="EMBL" id="SMSJ01000139">
    <property type="protein sequence ID" value="TDH58251.1"/>
    <property type="molecule type" value="Genomic_DNA"/>
</dbReference>
<organism evidence="1 2">
    <name type="scientific">Dankookia rubra</name>
    <dbReference type="NCBI Taxonomy" id="1442381"/>
    <lineage>
        <taxon>Bacteria</taxon>
        <taxon>Pseudomonadati</taxon>
        <taxon>Pseudomonadota</taxon>
        <taxon>Alphaproteobacteria</taxon>
        <taxon>Acetobacterales</taxon>
        <taxon>Roseomonadaceae</taxon>
        <taxon>Dankookia</taxon>
    </lineage>
</organism>
<dbReference type="RefSeq" id="WP_133292915.1">
    <property type="nucleotide sequence ID" value="NZ_SMSJ01000139.1"/>
</dbReference>
<protein>
    <submittedName>
        <fullName evidence="1">Uncharacterized protein</fullName>
    </submittedName>
</protein>